<accession>B4DC27</accession>
<dbReference type="InParanoid" id="B4DC27"/>
<evidence type="ECO:0000313" key="1">
    <source>
        <dbReference type="EMBL" id="EDY16001.1"/>
    </source>
</evidence>
<dbReference type="RefSeq" id="WP_006983785.1">
    <property type="nucleotide sequence ID" value="NZ_ABVL01000043.1"/>
</dbReference>
<organism evidence="1 2">
    <name type="scientific">Chthoniobacter flavus Ellin428</name>
    <dbReference type="NCBI Taxonomy" id="497964"/>
    <lineage>
        <taxon>Bacteria</taxon>
        <taxon>Pseudomonadati</taxon>
        <taxon>Verrucomicrobiota</taxon>
        <taxon>Spartobacteria</taxon>
        <taxon>Chthoniobacterales</taxon>
        <taxon>Chthoniobacteraceae</taxon>
        <taxon>Chthoniobacter</taxon>
    </lineage>
</organism>
<keyword evidence="2" id="KW-1185">Reference proteome</keyword>
<dbReference type="EMBL" id="ABVL01000043">
    <property type="protein sequence ID" value="EDY16001.1"/>
    <property type="molecule type" value="Genomic_DNA"/>
</dbReference>
<comment type="caution">
    <text evidence="1">The sequence shown here is derived from an EMBL/GenBank/DDBJ whole genome shotgun (WGS) entry which is preliminary data.</text>
</comment>
<protein>
    <submittedName>
        <fullName evidence="1">Uncharacterized protein</fullName>
    </submittedName>
</protein>
<dbReference type="Proteomes" id="UP000005824">
    <property type="component" value="Unassembled WGS sequence"/>
</dbReference>
<gene>
    <name evidence="1" type="ORF">CfE428DRAFT_6468</name>
</gene>
<dbReference type="STRING" id="497964.CfE428DRAFT_6468"/>
<reference evidence="1 2" key="1">
    <citation type="journal article" date="2011" name="J. Bacteriol.">
        <title>Genome sequence of Chthoniobacter flavus Ellin428, an aerobic heterotrophic soil bacterium.</title>
        <authorList>
            <person name="Kant R."/>
            <person name="van Passel M.W."/>
            <person name="Palva A."/>
            <person name="Lucas S."/>
            <person name="Lapidus A."/>
            <person name="Glavina Del Rio T."/>
            <person name="Dalin E."/>
            <person name="Tice H."/>
            <person name="Bruce D."/>
            <person name="Goodwin L."/>
            <person name="Pitluck S."/>
            <person name="Larimer F.W."/>
            <person name="Land M.L."/>
            <person name="Hauser L."/>
            <person name="Sangwan P."/>
            <person name="de Vos W.M."/>
            <person name="Janssen P.H."/>
            <person name="Smidt H."/>
        </authorList>
    </citation>
    <scope>NUCLEOTIDE SEQUENCE [LARGE SCALE GENOMIC DNA]</scope>
    <source>
        <strain evidence="1 2">Ellin428</strain>
    </source>
</reference>
<name>B4DC27_9BACT</name>
<dbReference type="AlphaFoldDB" id="B4DC27"/>
<proteinExistence type="predicted"/>
<sequence>MGRSVFWSTRKPSDVGRFWFRETPTDNPVSLEVFREDGRLYAIPPTHVLPVPISEIEGEWSEDILGPPSY</sequence>
<evidence type="ECO:0000313" key="2">
    <source>
        <dbReference type="Proteomes" id="UP000005824"/>
    </source>
</evidence>